<dbReference type="InterPro" id="IPR043146">
    <property type="entry name" value="Penicillin_amidase_N_B-knob"/>
</dbReference>
<keyword evidence="2" id="KW-0732">Signal</keyword>
<dbReference type="Pfam" id="PF01804">
    <property type="entry name" value="Penicil_amidase"/>
    <property type="match status" value="1"/>
</dbReference>
<dbReference type="EMBL" id="WNKZ01000164">
    <property type="protein sequence ID" value="MTV56357.1"/>
    <property type="molecule type" value="Genomic_DNA"/>
</dbReference>
<evidence type="ECO:0000256" key="2">
    <source>
        <dbReference type="ARBA" id="ARBA00022729"/>
    </source>
</evidence>
<evidence type="ECO:0000256" key="3">
    <source>
        <dbReference type="ARBA" id="ARBA00022801"/>
    </source>
</evidence>
<dbReference type="InterPro" id="IPR029055">
    <property type="entry name" value="Ntn_hydrolases_N"/>
</dbReference>
<organism evidence="5 6">
    <name type="scientific">Pseudoduganella buxea</name>
    <dbReference type="NCBI Taxonomy" id="1949069"/>
    <lineage>
        <taxon>Bacteria</taxon>
        <taxon>Pseudomonadati</taxon>
        <taxon>Pseudomonadota</taxon>
        <taxon>Betaproteobacteria</taxon>
        <taxon>Burkholderiales</taxon>
        <taxon>Oxalobacteraceae</taxon>
        <taxon>Telluria group</taxon>
        <taxon>Pseudoduganella</taxon>
    </lineage>
</organism>
<gene>
    <name evidence="5" type="ORF">GM672_26900</name>
</gene>
<evidence type="ECO:0000256" key="1">
    <source>
        <dbReference type="ARBA" id="ARBA00006586"/>
    </source>
</evidence>
<comment type="similarity">
    <text evidence="1">Belongs to the peptidase S45 family.</text>
</comment>
<dbReference type="GO" id="GO:0016811">
    <property type="term" value="F:hydrolase activity, acting on carbon-nitrogen (but not peptide) bonds, in linear amides"/>
    <property type="evidence" value="ECO:0007669"/>
    <property type="project" value="InterPro"/>
</dbReference>
<dbReference type="Gene3D" id="3.60.20.10">
    <property type="entry name" value="Glutamine Phosphoribosylpyrophosphate, subunit 1, domain 1"/>
    <property type="match status" value="1"/>
</dbReference>
<dbReference type="PANTHER" id="PTHR34218:SF3">
    <property type="entry name" value="ACYL-HOMOSERINE LACTONE ACYLASE PVDQ"/>
    <property type="match status" value="1"/>
</dbReference>
<evidence type="ECO:0008006" key="7">
    <source>
        <dbReference type="Google" id="ProtNLM"/>
    </source>
</evidence>
<dbReference type="Gene3D" id="1.10.439.10">
    <property type="entry name" value="Penicillin Amidohydrolase, domain 1"/>
    <property type="match status" value="1"/>
</dbReference>
<dbReference type="AlphaFoldDB" id="A0A6I3T9K8"/>
<protein>
    <recommendedName>
        <fullName evidence="7">Acylase</fullName>
    </recommendedName>
</protein>
<dbReference type="Gene3D" id="2.30.120.10">
    <property type="match status" value="1"/>
</dbReference>
<comment type="caution">
    <text evidence="5">The sequence shown here is derived from an EMBL/GenBank/DDBJ whole genome shotgun (WGS) entry which is preliminary data.</text>
</comment>
<evidence type="ECO:0000313" key="5">
    <source>
        <dbReference type="EMBL" id="MTV56357.1"/>
    </source>
</evidence>
<reference evidence="5 6" key="1">
    <citation type="submission" date="2019-11" db="EMBL/GenBank/DDBJ databases">
        <title>Type strains purchased from KCTC, JCM and DSMZ.</title>
        <authorList>
            <person name="Lu H."/>
        </authorList>
    </citation>
    <scope>NUCLEOTIDE SEQUENCE [LARGE SCALE GENOMIC DNA]</scope>
    <source>
        <strain evidence="5 6">KCTC 52429</strain>
    </source>
</reference>
<keyword evidence="3" id="KW-0378">Hydrolase</keyword>
<dbReference type="Gene3D" id="1.10.1400.10">
    <property type="match status" value="1"/>
</dbReference>
<dbReference type="SUPFAM" id="SSF56235">
    <property type="entry name" value="N-terminal nucleophile aminohydrolases (Ntn hydrolases)"/>
    <property type="match status" value="1"/>
</dbReference>
<evidence type="ECO:0000256" key="4">
    <source>
        <dbReference type="ARBA" id="ARBA00023145"/>
    </source>
</evidence>
<evidence type="ECO:0000313" key="6">
    <source>
        <dbReference type="Proteomes" id="UP000430634"/>
    </source>
</evidence>
<name>A0A6I3T9K8_9BURK</name>
<proteinExistence type="inferred from homology"/>
<accession>A0A6I3T9K8</accession>
<dbReference type="OrthoDB" id="9760084at2"/>
<sequence>MMTVDSSGAAMKKLLTATMYAVLLAACGDSNHRPVSRTFSAEVTRTSHGVVHVRADDFTGIGFGLAHAYAEDNICMLADSLLTVRGERSLYFGGEAPLTPSRNGEYSVAIDYLNMHRFEVRNEESDFFFKAYLDLDQLRAGYAAASTEVRDLLAGYVAGYNQYLRDHRNALPKACRDATWVKPMTIDDVYLLVAEKVIHASGELFPQLIVAAARDDTPRAQVAAAMPQIGWHNEGLGSNAIALGGDATVNGRGMLLANPHYPWFSTDRFYQAHLTVPGVYDAMGVTLGGLPIVVIGFNENVAWTHTVTKSWHFTTFRLPRDRSDPTGRTYLVDGVPERMTERVVDVQLRQADGSVRTRRKTFFQTRLGILMAAPGIPIGSDDVLVFADPSRNNTRSIEQWIAMGKADSVPRLQAELGRVLGLPWVNTIAADRDGNALFMDSSVVPHMSADKFMSNCLLFAPLLTFDGARSACHWGRDSDAPAGIFGPGNAPRLIRRDYVANSNESYWLSNSKQLLRGPPPLGFSPLYGPVDAEQQLRTRLGFAQLDDALAQRGRLDLSDLRKLLFSNRVLAAELVLPELLPGCAAASDTVMRRACAALAAWDRKVNVDSRGALLFREFWRQAAEIPALWRIPFDPADPVHTPRGIAPAALAPMLVQLRAAANRMDSLGVALDARLGDYQYQRVGGAIIPVHGGIGDSDGVYNALHMRGPLTAQGYDNVAWGTSYIQLVAFDNAGVVAHGLLAYGQSTDPVSSRYNDQLGLYTAKEVPRLPFTEEEIRADPNYQRTMIWEK</sequence>
<dbReference type="InterPro" id="IPR023343">
    <property type="entry name" value="Penicillin_amidase_dom1"/>
</dbReference>
<dbReference type="PANTHER" id="PTHR34218">
    <property type="entry name" value="PEPTIDASE S45 PENICILLIN AMIDASE"/>
    <property type="match status" value="1"/>
</dbReference>
<dbReference type="Proteomes" id="UP000430634">
    <property type="component" value="Unassembled WGS sequence"/>
</dbReference>
<dbReference type="GO" id="GO:0017000">
    <property type="term" value="P:antibiotic biosynthetic process"/>
    <property type="evidence" value="ECO:0007669"/>
    <property type="project" value="InterPro"/>
</dbReference>
<dbReference type="InterPro" id="IPR043147">
    <property type="entry name" value="Penicillin_amidase_A-knob"/>
</dbReference>
<keyword evidence="4" id="KW-0865">Zymogen</keyword>
<dbReference type="InterPro" id="IPR002692">
    <property type="entry name" value="S45"/>
</dbReference>